<dbReference type="EMBL" id="JWJG01000028">
    <property type="protein sequence ID" value="KIF81416.1"/>
    <property type="molecule type" value="Genomic_DNA"/>
</dbReference>
<evidence type="ECO:0000313" key="1">
    <source>
        <dbReference type="EMBL" id="KIF81416.1"/>
    </source>
</evidence>
<keyword evidence="2" id="KW-1185">Reference proteome</keyword>
<reference evidence="1 2" key="1">
    <citation type="submission" date="2014-12" db="EMBL/GenBank/DDBJ databases">
        <title>Denitrispirillum autotrophicum gen. nov., sp. nov., Denitrifying, Facultatively Autotrophic Bacteria Isolated from Rice Paddy Soil.</title>
        <authorList>
            <person name="Ishii S."/>
            <person name="Ashida N."/>
            <person name="Ohno H."/>
            <person name="Otsuka S."/>
            <person name="Yokota A."/>
            <person name="Senoo K."/>
        </authorList>
    </citation>
    <scope>NUCLEOTIDE SEQUENCE [LARGE SCALE GENOMIC DNA]</scope>
    <source>
        <strain evidence="1 2">TSA66</strain>
    </source>
</reference>
<dbReference type="OrthoDB" id="8756551at2"/>
<gene>
    <name evidence="1" type="ORF">TSA66_12305</name>
</gene>
<sequence>MAVITIKDLRTHRALDRKEMSFIRGGGAPWVYGWIKPFVSDAPSTGPTVNFFQINNYADQMINQFQTVDINNSAANANIKVALDAVSDNTKNIA</sequence>
<dbReference type="RefSeq" id="WP_040040244.1">
    <property type="nucleotide sequence ID" value="NZ_JWJG01000028.1"/>
</dbReference>
<dbReference type="STRING" id="709839.TSA66_12305"/>
<accession>A0A0C2BTR4</accession>
<dbReference type="Proteomes" id="UP000031572">
    <property type="component" value="Unassembled WGS sequence"/>
</dbReference>
<protein>
    <submittedName>
        <fullName evidence="1">Uncharacterized protein</fullName>
    </submittedName>
</protein>
<dbReference type="AlphaFoldDB" id="A0A0C2BTR4"/>
<comment type="caution">
    <text evidence="1">The sequence shown here is derived from an EMBL/GenBank/DDBJ whole genome shotgun (WGS) entry which is preliminary data.</text>
</comment>
<name>A0A0C2BTR4_9BURK</name>
<organism evidence="1 2">
    <name type="scientific">Noviherbaspirillum autotrophicum</name>
    <dbReference type="NCBI Taxonomy" id="709839"/>
    <lineage>
        <taxon>Bacteria</taxon>
        <taxon>Pseudomonadati</taxon>
        <taxon>Pseudomonadota</taxon>
        <taxon>Betaproteobacteria</taxon>
        <taxon>Burkholderiales</taxon>
        <taxon>Oxalobacteraceae</taxon>
        <taxon>Noviherbaspirillum</taxon>
    </lineage>
</organism>
<evidence type="ECO:0000313" key="2">
    <source>
        <dbReference type="Proteomes" id="UP000031572"/>
    </source>
</evidence>
<proteinExistence type="predicted"/>